<dbReference type="Proteomes" id="UP000283095">
    <property type="component" value="Chromosome"/>
</dbReference>
<keyword evidence="1" id="KW-0472">Membrane</keyword>
<gene>
    <name evidence="2" type="ORF">BAOM_2240</name>
</gene>
<reference evidence="2 3" key="1">
    <citation type="submission" date="2018-01" db="EMBL/GenBank/DDBJ databases">
        <title>Bacillus asahii Genome sequencing and assembly.</title>
        <authorList>
            <person name="Jiang H."/>
            <person name="Feng Y."/>
            <person name="Zhao F."/>
            <person name="Lin X."/>
        </authorList>
    </citation>
    <scope>NUCLEOTIDE SEQUENCE [LARGE SCALE GENOMIC DNA]</scope>
    <source>
        <strain evidence="2 3">OM18</strain>
    </source>
</reference>
<feature type="transmembrane region" description="Helical" evidence="1">
    <location>
        <begin position="50"/>
        <end position="72"/>
    </location>
</feature>
<sequence length="108" mass="12538">MGGLNLGHIQTSDRMEEFFSFVVVSAALIPALITWIFGIILSLRTLVWKYMFIIMSPFVLVVLEYTADFVGIIKHHQMSKWDSFLVWCLVLLVVYIFRRCFFLLSKGV</sequence>
<accession>A0A3Q9RNM3</accession>
<name>A0A3Q9RNM3_9BACI</name>
<evidence type="ECO:0000313" key="2">
    <source>
        <dbReference type="EMBL" id="AZV42849.1"/>
    </source>
</evidence>
<evidence type="ECO:0000256" key="1">
    <source>
        <dbReference type="SAM" id="Phobius"/>
    </source>
</evidence>
<feature type="transmembrane region" description="Helical" evidence="1">
    <location>
        <begin position="18"/>
        <end position="43"/>
    </location>
</feature>
<protein>
    <submittedName>
        <fullName evidence="2">Uncharacterized protein</fullName>
    </submittedName>
</protein>
<feature type="transmembrane region" description="Helical" evidence="1">
    <location>
        <begin position="84"/>
        <end position="104"/>
    </location>
</feature>
<keyword evidence="1" id="KW-0812">Transmembrane</keyword>
<dbReference type="AlphaFoldDB" id="A0A3Q9RNM3"/>
<organism evidence="2 3">
    <name type="scientific">Peribacillus asahii</name>
    <dbReference type="NCBI Taxonomy" id="228899"/>
    <lineage>
        <taxon>Bacteria</taxon>
        <taxon>Bacillati</taxon>
        <taxon>Bacillota</taxon>
        <taxon>Bacilli</taxon>
        <taxon>Bacillales</taxon>
        <taxon>Bacillaceae</taxon>
        <taxon>Peribacillus</taxon>
    </lineage>
</organism>
<dbReference type="EMBL" id="CP026095">
    <property type="protein sequence ID" value="AZV42849.1"/>
    <property type="molecule type" value="Genomic_DNA"/>
</dbReference>
<dbReference type="KEGG" id="pasa:BAOM_2240"/>
<proteinExistence type="predicted"/>
<evidence type="ECO:0000313" key="3">
    <source>
        <dbReference type="Proteomes" id="UP000283095"/>
    </source>
</evidence>
<keyword evidence="1" id="KW-1133">Transmembrane helix</keyword>